<keyword evidence="1 2" id="KW-0694">RNA-binding</keyword>
<feature type="region of interest" description="Disordered" evidence="3">
    <location>
        <begin position="91"/>
        <end position="122"/>
    </location>
</feature>
<dbReference type="CDD" id="cd00590">
    <property type="entry name" value="RRM_SF"/>
    <property type="match status" value="1"/>
</dbReference>
<evidence type="ECO:0000313" key="5">
    <source>
        <dbReference type="EMBL" id="KIY98000.1"/>
    </source>
</evidence>
<sequence length="122" mass="14213">MPQSKYSLFIDNISSSTRSADIRYEMERAGRVLEVIRDPKARCALVEFDRADDAKYAWQKMDGLKFDGRTWKVDWANDKDFGFFEKKWTEGGLSSKRGRSRSRSRSPSRGDSRQLSDQTPYE</sequence>
<keyword evidence="6" id="KW-1185">Reference proteome</keyword>
<dbReference type="GO" id="GO:0005634">
    <property type="term" value="C:nucleus"/>
    <property type="evidence" value="ECO:0007669"/>
    <property type="project" value="TreeGrafter"/>
</dbReference>
<dbReference type="SUPFAM" id="SSF54928">
    <property type="entry name" value="RNA-binding domain, RBD"/>
    <property type="match status" value="1"/>
</dbReference>
<dbReference type="GO" id="GO:0003729">
    <property type="term" value="F:mRNA binding"/>
    <property type="evidence" value="ECO:0007669"/>
    <property type="project" value="TreeGrafter"/>
</dbReference>
<gene>
    <name evidence="5" type="ORF">MNEG_9962</name>
</gene>
<dbReference type="Pfam" id="PF00076">
    <property type="entry name" value="RRM_1"/>
    <property type="match status" value="1"/>
</dbReference>
<dbReference type="GO" id="GO:0005737">
    <property type="term" value="C:cytoplasm"/>
    <property type="evidence" value="ECO:0007669"/>
    <property type="project" value="TreeGrafter"/>
</dbReference>
<feature type="compositionally biased region" description="Basic residues" evidence="3">
    <location>
        <begin position="96"/>
        <end position="106"/>
    </location>
</feature>
<dbReference type="KEGG" id="mng:MNEG_9962"/>
<dbReference type="PANTHER" id="PTHR23003">
    <property type="entry name" value="RNA RECOGNITION MOTIF RRM DOMAIN CONTAINING PROTEIN"/>
    <property type="match status" value="1"/>
</dbReference>
<dbReference type="STRING" id="145388.A0A0D2MU96"/>
<dbReference type="Proteomes" id="UP000054498">
    <property type="component" value="Unassembled WGS sequence"/>
</dbReference>
<evidence type="ECO:0000256" key="1">
    <source>
        <dbReference type="ARBA" id="ARBA00022884"/>
    </source>
</evidence>
<evidence type="ECO:0000313" key="6">
    <source>
        <dbReference type="Proteomes" id="UP000054498"/>
    </source>
</evidence>
<dbReference type="AlphaFoldDB" id="A0A0D2MU96"/>
<evidence type="ECO:0000259" key="4">
    <source>
        <dbReference type="PROSITE" id="PS50102"/>
    </source>
</evidence>
<evidence type="ECO:0000256" key="2">
    <source>
        <dbReference type="PROSITE-ProRule" id="PRU00176"/>
    </source>
</evidence>
<dbReference type="SMART" id="SM00360">
    <property type="entry name" value="RRM"/>
    <property type="match status" value="1"/>
</dbReference>
<accession>A0A0D2MU96</accession>
<dbReference type="InterPro" id="IPR000504">
    <property type="entry name" value="RRM_dom"/>
</dbReference>
<dbReference type="PROSITE" id="PS50102">
    <property type="entry name" value="RRM"/>
    <property type="match status" value="1"/>
</dbReference>
<feature type="domain" description="RRM" evidence="4">
    <location>
        <begin position="6"/>
        <end position="78"/>
    </location>
</feature>
<evidence type="ECO:0000256" key="3">
    <source>
        <dbReference type="SAM" id="MobiDB-lite"/>
    </source>
</evidence>
<dbReference type="GeneID" id="25742837"/>
<dbReference type="InterPro" id="IPR050374">
    <property type="entry name" value="RRT5_SRSF_SR"/>
</dbReference>
<dbReference type="InterPro" id="IPR012677">
    <property type="entry name" value="Nucleotide-bd_a/b_plait_sf"/>
</dbReference>
<dbReference type="InterPro" id="IPR035979">
    <property type="entry name" value="RBD_domain_sf"/>
</dbReference>
<dbReference type="OrthoDB" id="5970at2759"/>
<reference evidence="5 6" key="1">
    <citation type="journal article" date="2013" name="BMC Genomics">
        <title>Reconstruction of the lipid metabolism for the microalga Monoraphidium neglectum from its genome sequence reveals characteristics suitable for biofuel production.</title>
        <authorList>
            <person name="Bogen C."/>
            <person name="Al-Dilaimi A."/>
            <person name="Albersmeier A."/>
            <person name="Wichmann J."/>
            <person name="Grundmann M."/>
            <person name="Rupp O."/>
            <person name="Lauersen K.J."/>
            <person name="Blifernez-Klassen O."/>
            <person name="Kalinowski J."/>
            <person name="Goesmann A."/>
            <person name="Mussgnug J.H."/>
            <person name="Kruse O."/>
        </authorList>
    </citation>
    <scope>NUCLEOTIDE SEQUENCE [LARGE SCALE GENOMIC DNA]</scope>
    <source>
        <strain evidence="5 6">SAG 48.87</strain>
    </source>
</reference>
<organism evidence="5 6">
    <name type="scientific">Monoraphidium neglectum</name>
    <dbReference type="NCBI Taxonomy" id="145388"/>
    <lineage>
        <taxon>Eukaryota</taxon>
        <taxon>Viridiplantae</taxon>
        <taxon>Chlorophyta</taxon>
        <taxon>core chlorophytes</taxon>
        <taxon>Chlorophyceae</taxon>
        <taxon>CS clade</taxon>
        <taxon>Sphaeropleales</taxon>
        <taxon>Selenastraceae</taxon>
        <taxon>Monoraphidium</taxon>
    </lineage>
</organism>
<protein>
    <recommendedName>
        <fullName evidence="4">RRM domain-containing protein</fullName>
    </recommendedName>
</protein>
<name>A0A0D2MU96_9CHLO</name>
<dbReference type="Gene3D" id="3.30.70.330">
    <property type="match status" value="1"/>
</dbReference>
<dbReference type="EMBL" id="KK102347">
    <property type="protein sequence ID" value="KIY98000.1"/>
    <property type="molecule type" value="Genomic_DNA"/>
</dbReference>
<dbReference type="RefSeq" id="XP_013897020.1">
    <property type="nucleotide sequence ID" value="XM_014041566.1"/>
</dbReference>
<proteinExistence type="predicted"/>